<evidence type="ECO:0000256" key="1">
    <source>
        <dbReference type="SAM" id="Coils"/>
    </source>
</evidence>
<sequence>MKADPAVQRRLLPLAEVDAELSRVDHRRRTLPEIVEIAEAEKQLRLKTDALTTIETTLGDLNRDVKRQETEIDQVRAREERDRKLMQGGTVGAKQLTELEHELATLERRQSALEDDLLELMERREAVEADVQHSRVELEKSQAALADAASRRDATLADLDSIEAKRKADREKAGAGFPADLLALYEKVRAHKGIGAALLRSRRCGACRIELDRSAFSMVKEAAPDEVVRCEECGAIMVRTAESGL</sequence>
<dbReference type="InterPro" id="IPR003743">
    <property type="entry name" value="Zf-RING_7"/>
</dbReference>
<name>A0A2T0TMG3_9PSEU</name>
<dbReference type="Pfam" id="PF24481">
    <property type="entry name" value="CT398_CC"/>
    <property type="match status" value="1"/>
</dbReference>
<feature type="coiled-coil region" evidence="1">
    <location>
        <begin position="58"/>
        <end position="130"/>
    </location>
</feature>
<dbReference type="InterPro" id="IPR056003">
    <property type="entry name" value="CT398_CC_hairpin"/>
</dbReference>
<evidence type="ECO:0000313" key="5">
    <source>
        <dbReference type="Proteomes" id="UP000239494"/>
    </source>
</evidence>
<evidence type="ECO:0000313" key="4">
    <source>
        <dbReference type="EMBL" id="PRY46910.1"/>
    </source>
</evidence>
<dbReference type="EMBL" id="PVTF01000001">
    <property type="protein sequence ID" value="PRY46910.1"/>
    <property type="molecule type" value="Genomic_DNA"/>
</dbReference>
<dbReference type="Gene3D" id="1.10.287.1490">
    <property type="match status" value="1"/>
</dbReference>
<feature type="domain" description="CT398-like coiled coil hairpin" evidence="3">
    <location>
        <begin position="14"/>
        <end position="193"/>
    </location>
</feature>
<evidence type="ECO:0000259" key="3">
    <source>
        <dbReference type="Pfam" id="PF24481"/>
    </source>
</evidence>
<dbReference type="PANTHER" id="PTHR39082:SF1">
    <property type="entry name" value="SCAVENGER RECEPTOR CLASS A MEMBER 3"/>
    <property type="match status" value="1"/>
</dbReference>
<gene>
    <name evidence="4" type="ORF">CLV43_1011191</name>
</gene>
<accession>A0A2T0TMG3</accession>
<dbReference type="Proteomes" id="UP000239494">
    <property type="component" value="Unassembled WGS sequence"/>
</dbReference>
<dbReference type="PANTHER" id="PTHR39082">
    <property type="entry name" value="PHOSPHOLIPASE C-BETA-2-RELATED"/>
    <property type="match status" value="1"/>
</dbReference>
<dbReference type="AlphaFoldDB" id="A0A2T0TMG3"/>
<comment type="caution">
    <text evidence="4">The sequence shown here is derived from an EMBL/GenBank/DDBJ whole genome shotgun (WGS) entry which is preliminary data.</text>
</comment>
<keyword evidence="1" id="KW-0175">Coiled coil</keyword>
<proteinExistence type="predicted"/>
<dbReference type="RefSeq" id="WP_211304222.1">
    <property type="nucleotide sequence ID" value="NZ_PVTF01000001.1"/>
</dbReference>
<evidence type="ECO:0000259" key="2">
    <source>
        <dbReference type="Pfam" id="PF02591"/>
    </source>
</evidence>
<keyword evidence="5" id="KW-1185">Reference proteome</keyword>
<dbReference type="InterPro" id="IPR052376">
    <property type="entry name" value="Oxidative_Scav/Glycosyltrans"/>
</dbReference>
<protein>
    <submittedName>
        <fullName evidence="4">Uncharacterized protein</fullName>
    </submittedName>
</protein>
<dbReference type="Pfam" id="PF02591">
    <property type="entry name" value="Zn_ribbon_9"/>
    <property type="match status" value="1"/>
</dbReference>
<reference evidence="4 5" key="1">
    <citation type="submission" date="2018-03" db="EMBL/GenBank/DDBJ databases">
        <title>Genomic Encyclopedia of Archaeal and Bacterial Type Strains, Phase II (KMG-II): from individual species to whole genera.</title>
        <authorList>
            <person name="Goeker M."/>
        </authorList>
    </citation>
    <scope>NUCLEOTIDE SEQUENCE [LARGE SCALE GENOMIC DNA]</scope>
    <source>
        <strain evidence="4 5">DSM 44720</strain>
    </source>
</reference>
<organism evidence="4 5">
    <name type="scientific">Umezawaea tangerina</name>
    <dbReference type="NCBI Taxonomy" id="84725"/>
    <lineage>
        <taxon>Bacteria</taxon>
        <taxon>Bacillati</taxon>
        <taxon>Actinomycetota</taxon>
        <taxon>Actinomycetes</taxon>
        <taxon>Pseudonocardiales</taxon>
        <taxon>Pseudonocardiaceae</taxon>
        <taxon>Umezawaea</taxon>
    </lineage>
</organism>
<feature type="domain" description="C4-type zinc ribbon" evidence="2">
    <location>
        <begin position="203"/>
        <end position="237"/>
    </location>
</feature>